<keyword evidence="3" id="KW-1185">Reference proteome</keyword>
<organism evidence="2 3">
    <name type="scientific">Natronogracilivirga saccharolytica</name>
    <dbReference type="NCBI Taxonomy" id="2812953"/>
    <lineage>
        <taxon>Bacteria</taxon>
        <taxon>Pseudomonadati</taxon>
        <taxon>Balneolota</taxon>
        <taxon>Balneolia</taxon>
        <taxon>Balneolales</taxon>
        <taxon>Cyclonatronaceae</taxon>
        <taxon>Natronogracilivirga</taxon>
    </lineage>
</organism>
<protein>
    <submittedName>
        <fullName evidence="2">Uncharacterized protein</fullName>
    </submittedName>
</protein>
<gene>
    <name evidence="2" type="ORF">NATSA_08620</name>
</gene>
<dbReference type="EMBL" id="JAFIDN010000005">
    <property type="protein sequence ID" value="MBP3192724.1"/>
    <property type="molecule type" value="Genomic_DNA"/>
</dbReference>
<sequence length="459" mass="51753">MSKLPEFVKKGEPARLIPVVADTNREQRTASVILAAMRGVYEFRQAMLRSLGIRVGKRATLHAWTEVTLADEIKNKGKASNNGRPDGLLVLDTGKNKWMALVEAKTGNSEVGEQQLENYLNQAKQHKINAVITITNQFVALPSHHPVKIPKKLKKGVELYHWAWTYLLTQASLLLESNEIESEDQRFLLEEVVRHLRHPSSGISRFDSMNREWKDVLGKVKSNASLNKASEEVENTVSAWHQEQRDLCLVMSRKLGLTVTLRLSRTHRTDPQKRLKDDIEELVKTKALNCSLEIPDAAADLNVTADLATRTIVSSMRLDAPQDKKSTSARVNWLRRQLKGVYTTDMYIKAIRIGRSEDTQATLAEVLADPDVLSSDTTDVVPKTFEIFHMVDLAGRFSGSRVFIDELEQAVPHFYEQAGQKLREWVPPPPKIKKDKSDVTSKSDNDGQSKDQKSLDNDS</sequence>
<name>A0A8J7RN08_9BACT</name>
<evidence type="ECO:0000313" key="2">
    <source>
        <dbReference type="EMBL" id="MBP3192724.1"/>
    </source>
</evidence>
<feature type="compositionally biased region" description="Basic and acidic residues" evidence="1">
    <location>
        <begin position="435"/>
        <end position="459"/>
    </location>
</feature>
<dbReference type="Proteomes" id="UP000673975">
    <property type="component" value="Unassembled WGS sequence"/>
</dbReference>
<dbReference type="AlphaFoldDB" id="A0A8J7RN08"/>
<reference evidence="2" key="1">
    <citation type="submission" date="2021-02" db="EMBL/GenBank/DDBJ databases">
        <title>Natronogracilivirga saccharolytica gen. nov. sp. nov. a new anaerobic, haloalkiliphilic carbohydrate-fermenting bacterium from soda lake and proposing of Cyclonatronumiaceae fam. nov. in the phylum Balneolaeota.</title>
        <authorList>
            <person name="Zhilina T.N."/>
            <person name="Sorokin D.Y."/>
            <person name="Zavarzina D.G."/>
            <person name="Toshchakov S.V."/>
            <person name="Kublanov I.V."/>
        </authorList>
    </citation>
    <scope>NUCLEOTIDE SEQUENCE</scope>
    <source>
        <strain evidence="2">Z-1702</strain>
    </source>
</reference>
<feature type="region of interest" description="Disordered" evidence="1">
    <location>
        <begin position="421"/>
        <end position="459"/>
    </location>
</feature>
<dbReference type="RefSeq" id="WP_210511683.1">
    <property type="nucleotide sequence ID" value="NZ_JAFIDN010000005.1"/>
</dbReference>
<proteinExistence type="predicted"/>
<evidence type="ECO:0000256" key="1">
    <source>
        <dbReference type="SAM" id="MobiDB-lite"/>
    </source>
</evidence>
<accession>A0A8J7RN08</accession>
<comment type="caution">
    <text evidence="2">The sequence shown here is derived from an EMBL/GenBank/DDBJ whole genome shotgun (WGS) entry which is preliminary data.</text>
</comment>
<evidence type="ECO:0000313" key="3">
    <source>
        <dbReference type="Proteomes" id="UP000673975"/>
    </source>
</evidence>